<sequence>MGDTGIMVFEYYFSDYYRVIVFREGENFIVSVDVYRKGWPFKDYEEKCVAEGQVCLLFKTISPAQLPGEPLLSVEKIIVEGVRVSGVEETISVKWFFKGELGQEEVSKVFNASWSLIKCQPPLKDPFNINCEQ</sequence>
<organism evidence="1 2">
    <name type="scientific">Thermosphaera chiliense</name>
    <dbReference type="NCBI Taxonomy" id="3402707"/>
    <lineage>
        <taxon>Archaea</taxon>
        <taxon>Thermoproteota</taxon>
        <taxon>Thermoprotei</taxon>
        <taxon>Desulfurococcales</taxon>
        <taxon>Desulfurococcaceae</taxon>
        <taxon>Thermosphaera</taxon>
    </lineage>
</organism>
<name>A0A7M1UT93_9CREN</name>
<reference evidence="1 2" key="1">
    <citation type="submission" date="2020-10" db="EMBL/GenBank/DDBJ databases">
        <title>Complete genome sequence of Thermosphaera aggregans strain 3507.</title>
        <authorList>
            <person name="Zayulina K.S."/>
            <person name="Elcheninov A.G."/>
            <person name="Toshchakov S.V."/>
            <person name="Kublanov I.V."/>
            <person name="Kochetkova T.V."/>
        </authorList>
    </citation>
    <scope>NUCLEOTIDE SEQUENCE [LARGE SCALE GENOMIC DNA]</scope>
    <source>
        <strain evidence="1 2">3507</strain>
    </source>
</reference>
<evidence type="ECO:0000313" key="2">
    <source>
        <dbReference type="Proteomes" id="UP000593766"/>
    </source>
</evidence>
<protein>
    <submittedName>
        <fullName evidence="1">Uncharacterized protein</fullName>
    </submittedName>
</protein>
<keyword evidence="2" id="KW-1185">Reference proteome</keyword>
<dbReference type="RefSeq" id="WP_193436653.1">
    <property type="nucleotide sequence ID" value="NZ_CP063144.1"/>
</dbReference>
<dbReference type="EMBL" id="CP063144">
    <property type="protein sequence ID" value="QOR94857.1"/>
    <property type="molecule type" value="Genomic_DNA"/>
</dbReference>
<dbReference type="OrthoDB" id="17367at2157"/>
<gene>
    <name evidence="1" type="ORF">IMZ38_02765</name>
</gene>
<proteinExistence type="predicted"/>
<dbReference type="AlphaFoldDB" id="A0A7M1UT93"/>
<evidence type="ECO:0000313" key="1">
    <source>
        <dbReference type="EMBL" id="QOR94857.1"/>
    </source>
</evidence>
<dbReference type="KEGG" id="tcs:IMZ38_02765"/>
<dbReference type="GeneID" id="59454305"/>
<dbReference type="Proteomes" id="UP000593766">
    <property type="component" value="Chromosome"/>
</dbReference>
<accession>A0A7M1UT93</accession>